<organism evidence="3 4">
    <name type="scientific">Pacificispira spongiicola</name>
    <dbReference type="NCBI Taxonomy" id="2729598"/>
    <lineage>
        <taxon>Bacteria</taxon>
        <taxon>Pseudomonadati</taxon>
        <taxon>Pseudomonadota</taxon>
        <taxon>Alphaproteobacteria</taxon>
        <taxon>Rhodospirillales</taxon>
        <taxon>Rhodospirillaceae</taxon>
        <taxon>Pacificispira</taxon>
    </lineage>
</organism>
<evidence type="ECO:0000313" key="3">
    <source>
        <dbReference type="EMBL" id="NMM45614.1"/>
    </source>
</evidence>
<comment type="caution">
    <text evidence="3">The sequence shown here is derived from an EMBL/GenBank/DDBJ whole genome shotgun (WGS) entry which is preliminary data.</text>
</comment>
<dbReference type="SMART" id="SM00062">
    <property type="entry name" value="PBPb"/>
    <property type="match status" value="1"/>
</dbReference>
<dbReference type="EMBL" id="JABBNT010000004">
    <property type="protein sequence ID" value="NMM45614.1"/>
    <property type="molecule type" value="Genomic_DNA"/>
</dbReference>
<keyword evidence="1" id="KW-0732">Signal</keyword>
<proteinExistence type="predicted"/>
<evidence type="ECO:0000256" key="1">
    <source>
        <dbReference type="ARBA" id="ARBA00022729"/>
    </source>
</evidence>
<evidence type="ECO:0000313" key="4">
    <source>
        <dbReference type="Proteomes" id="UP000539372"/>
    </source>
</evidence>
<sequence>MYRARLFAVIIIASISSWGGSVSAAEKIRLVCNEFPPQKMEASEDGKPGFDIEYLQEAFSRLDIALEIEFRPWRRAMEGVENGDFEGFCSCSRRVERDDWLAYSDPMGTVGIGVFLRNGPNPASVTTLEDLKSVTTAVVRAYTLHDELVEAGVSAIPVTDDSKGLRMLLNGRVQAFVTFRETGFYLLSQLGPTRDVDYVEFRASPYFMCLRRSYPGYEALLDRFNKVFAEMKDDGTVERISSRYR</sequence>
<reference evidence="3 4" key="1">
    <citation type="submission" date="2020-04" db="EMBL/GenBank/DDBJ databases">
        <title>Rhodospirillaceae bacterium KN72 isolated from deep sea.</title>
        <authorList>
            <person name="Zhang D.-C."/>
        </authorList>
    </citation>
    <scope>NUCLEOTIDE SEQUENCE [LARGE SCALE GENOMIC DNA]</scope>
    <source>
        <strain evidence="3 4">KN72</strain>
    </source>
</reference>
<keyword evidence="4" id="KW-1185">Reference proteome</keyword>
<dbReference type="AlphaFoldDB" id="A0A7Y0E1R3"/>
<dbReference type="SUPFAM" id="SSF53850">
    <property type="entry name" value="Periplasmic binding protein-like II"/>
    <property type="match status" value="1"/>
</dbReference>
<dbReference type="Gene3D" id="3.40.190.10">
    <property type="entry name" value="Periplasmic binding protein-like II"/>
    <property type="match status" value="2"/>
</dbReference>
<dbReference type="InterPro" id="IPR001638">
    <property type="entry name" value="Solute-binding_3/MltF_N"/>
</dbReference>
<evidence type="ECO:0000259" key="2">
    <source>
        <dbReference type="SMART" id="SM00062"/>
    </source>
</evidence>
<dbReference type="RefSeq" id="WP_169626002.1">
    <property type="nucleotide sequence ID" value="NZ_JABBNT010000004.1"/>
</dbReference>
<name>A0A7Y0E1R3_9PROT</name>
<gene>
    <name evidence="3" type="ORF">HH303_14050</name>
</gene>
<protein>
    <submittedName>
        <fullName evidence="3">Amino acid ABC transporter substrate-binding protein</fullName>
    </submittedName>
</protein>
<dbReference type="PANTHER" id="PTHR35936">
    <property type="entry name" value="MEMBRANE-BOUND LYTIC MUREIN TRANSGLYCOSYLASE F"/>
    <property type="match status" value="1"/>
</dbReference>
<dbReference type="Proteomes" id="UP000539372">
    <property type="component" value="Unassembled WGS sequence"/>
</dbReference>
<accession>A0A7Y0E1R3</accession>
<dbReference type="PANTHER" id="PTHR35936:SF25">
    <property type="entry name" value="ABC TRANSPORTER SUBSTRATE-BINDING PROTEIN"/>
    <property type="match status" value="1"/>
</dbReference>
<feature type="domain" description="Solute-binding protein family 3/N-terminal" evidence="2">
    <location>
        <begin position="27"/>
        <end position="245"/>
    </location>
</feature>
<dbReference type="Pfam" id="PF00497">
    <property type="entry name" value="SBP_bac_3"/>
    <property type="match status" value="1"/>
</dbReference>